<evidence type="ECO:0000256" key="2">
    <source>
        <dbReference type="ARBA" id="ARBA00023002"/>
    </source>
</evidence>
<dbReference type="InterPro" id="IPR002347">
    <property type="entry name" value="SDR_fam"/>
</dbReference>
<dbReference type="PANTHER" id="PTHR43477">
    <property type="entry name" value="DIHYDROANTICAPSIN 7-DEHYDROGENASE"/>
    <property type="match status" value="1"/>
</dbReference>
<dbReference type="RefSeq" id="WP_177176957.1">
    <property type="nucleotide sequence ID" value="NZ_FOFG01000024.1"/>
</dbReference>
<dbReference type="Gene3D" id="3.40.50.720">
    <property type="entry name" value="NAD(P)-binding Rossmann-like Domain"/>
    <property type="match status" value="1"/>
</dbReference>
<dbReference type="EMBL" id="FOFG01000024">
    <property type="protein sequence ID" value="SER54109.1"/>
    <property type="molecule type" value="Genomic_DNA"/>
</dbReference>
<accession>A0A1H9Q2C2</accession>
<dbReference type="PANTHER" id="PTHR43477:SF1">
    <property type="entry name" value="DIHYDROANTICAPSIN 7-DEHYDROGENASE"/>
    <property type="match status" value="1"/>
</dbReference>
<dbReference type="Pfam" id="PF13561">
    <property type="entry name" value="adh_short_C2"/>
    <property type="match status" value="1"/>
</dbReference>
<sequence length="178" mass="18275">MTETVNGNKPFAGRTVSVTGAASGQRRIAPKAYVEARAHVVVADFTGRTAGRVAESIDDAAFSAKVSRETPLMVERGGGSIINNASFNALSRVSGADGRAATKGGIGPLTRVPGDTPMKSALMTEPGCLHAMTSAIPLGRAAWAGEVAHVAVSLTSERPSYLNGVILPVDGGWEEKSA</sequence>
<dbReference type="SUPFAM" id="SSF51735">
    <property type="entry name" value="NAD(P)-binding Rossmann-fold domains"/>
    <property type="match status" value="1"/>
</dbReference>
<proteinExistence type="inferred from homology"/>
<dbReference type="GO" id="GO:0016491">
    <property type="term" value="F:oxidoreductase activity"/>
    <property type="evidence" value="ECO:0007669"/>
    <property type="project" value="UniProtKB-KW"/>
</dbReference>
<evidence type="ECO:0000313" key="3">
    <source>
        <dbReference type="EMBL" id="SER54109.1"/>
    </source>
</evidence>
<reference evidence="3 4" key="1">
    <citation type="submission" date="2016-10" db="EMBL/GenBank/DDBJ databases">
        <authorList>
            <person name="de Groot N.N."/>
        </authorList>
    </citation>
    <scope>NUCLEOTIDE SEQUENCE [LARGE SCALE GENOMIC DNA]</scope>
    <source>
        <strain evidence="3 4">A52C2</strain>
    </source>
</reference>
<keyword evidence="2" id="KW-0560">Oxidoreductase</keyword>
<comment type="similarity">
    <text evidence="1">Belongs to the short-chain dehydrogenases/reductases (SDR) family.</text>
</comment>
<dbReference type="Proteomes" id="UP000199647">
    <property type="component" value="Unassembled WGS sequence"/>
</dbReference>
<dbReference type="InterPro" id="IPR036291">
    <property type="entry name" value="NAD(P)-bd_dom_sf"/>
</dbReference>
<evidence type="ECO:0000256" key="1">
    <source>
        <dbReference type="ARBA" id="ARBA00006484"/>
    </source>
</evidence>
<name>A0A1H9Q2C2_9HYPH</name>
<organism evidence="3 4">
    <name type="scientific">Faunimonas pinastri</name>
    <dbReference type="NCBI Taxonomy" id="1855383"/>
    <lineage>
        <taxon>Bacteria</taxon>
        <taxon>Pseudomonadati</taxon>
        <taxon>Pseudomonadota</taxon>
        <taxon>Alphaproteobacteria</taxon>
        <taxon>Hyphomicrobiales</taxon>
        <taxon>Afifellaceae</taxon>
        <taxon>Faunimonas</taxon>
    </lineage>
</organism>
<protein>
    <submittedName>
        <fullName evidence="3">Enoyl-(Acyl carrier protein) reductase</fullName>
    </submittedName>
</protein>
<keyword evidence="4" id="KW-1185">Reference proteome</keyword>
<dbReference type="AlphaFoldDB" id="A0A1H9Q2C2"/>
<dbReference type="InterPro" id="IPR051122">
    <property type="entry name" value="SDR_DHRS6-like"/>
</dbReference>
<gene>
    <name evidence="3" type="ORF">SAMN05216548_12418</name>
</gene>
<evidence type="ECO:0000313" key="4">
    <source>
        <dbReference type="Proteomes" id="UP000199647"/>
    </source>
</evidence>
<dbReference type="STRING" id="1855383.SAMN05216548_12418"/>